<evidence type="ECO:0000256" key="4">
    <source>
        <dbReference type="HAMAP-Rule" id="MF_01401"/>
    </source>
</evidence>
<evidence type="ECO:0000313" key="6">
    <source>
        <dbReference type="EMBL" id="EMD83401.1"/>
    </source>
</evidence>
<protein>
    <recommendedName>
        <fullName evidence="4">Peptide methionine sulfoxide reductase MsrA</fullName>
        <shortName evidence="4">Protein-methionine-S-oxide reductase</shortName>
        <ecNumber evidence="4">1.8.4.11</ecNumber>
    </recommendedName>
    <alternativeName>
        <fullName evidence="4">Peptide-methionine (S)-S-oxide reductase</fullName>
        <shortName evidence="4">Peptide Met(O) reductase</shortName>
    </alternativeName>
</protein>
<dbReference type="GO" id="GO:0033744">
    <property type="term" value="F:L-methionine:thioredoxin-disulfide S-oxidoreductase activity"/>
    <property type="evidence" value="ECO:0007669"/>
    <property type="project" value="RHEA"/>
</dbReference>
<proteinExistence type="inferred from homology"/>
<name>M2TNU7_9SPHN</name>
<keyword evidence="1 4" id="KW-0560">Oxidoreductase</keyword>
<feature type="active site" evidence="4">
    <location>
        <position position="12"/>
    </location>
</feature>
<dbReference type="InterPro" id="IPR002569">
    <property type="entry name" value="Met_Sox_Rdtase_MsrA_dom"/>
</dbReference>
<dbReference type="HAMAP" id="MF_01401">
    <property type="entry name" value="MsrA"/>
    <property type="match status" value="1"/>
</dbReference>
<comment type="catalytic activity">
    <reaction evidence="2 4">
        <text>L-methionyl-[protein] + [thioredoxin]-disulfide + H2O = L-methionyl-(S)-S-oxide-[protein] + [thioredoxin]-dithiol</text>
        <dbReference type="Rhea" id="RHEA:14217"/>
        <dbReference type="Rhea" id="RHEA-COMP:10698"/>
        <dbReference type="Rhea" id="RHEA-COMP:10700"/>
        <dbReference type="Rhea" id="RHEA-COMP:12313"/>
        <dbReference type="Rhea" id="RHEA-COMP:12315"/>
        <dbReference type="ChEBI" id="CHEBI:15377"/>
        <dbReference type="ChEBI" id="CHEBI:16044"/>
        <dbReference type="ChEBI" id="CHEBI:29950"/>
        <dbReference type="ChEBI" id="CHEBI:44120"/>
        <dbReference type="ChEBI" id="CHEBI:50058"/>
        <dbReference type="EC" id="1.8.4.11"/>
    </reaction>
</comment>
<dbReference type="PANTHER" id="PTHR43774">
    <property type="entry name" value="PEPTIDE METHIONINE SULFOXIDE REDUCTASE"/>
    <property type="match status" value="1"/>
</dbReference>
<dbReference type="AlphaFoldDB" id="M2TNU7"/>
<evidence type="ECO:0000313" key="7">
    <source>
        <dbReference type="Proteomes" id="UP000011717"/>
    </source>
</evidence>
<evidence type="ECO:0000256" key="3">
    <source>
        <dbReference type="ARBA" id="ARBA00048782"/>
    </source>
</evidence>
<dbReference type="Gene3D" id="3.30.1060.10">
    <property type="entry name" value="Peptide methionine sulphoxide reductase MsrA"/>
    <property type="match status" value="1"/>
</dbReference>
<dbReference type="NCBIfam" id="TIGR00401">
    <property type="entry name" value="msrA"/>
    <property type="match status" value="1"/>
</dbReference>
<comment type="catalytic activity">
    <reaction evidence="3 4">
        <text>[thioredoxin]-disulfide + L-methionine + H2O = L-methionine (S)-S-oxide + [thioredoxin]-dithiol</text>
        <dbReference type="Rhea" id="RHEA:19993"/>
        <dbReference type="Rhea" id="RHEA-COMP:10698"/>
        <dbReference type="Rhea" id="RHEA-COMP:10700"/>
        <dbReference type="ChEBI" id="CHEBI:15377"/>
        <dbReference type="ChEBI" id="CHEBI:29950"/>
        <dbReference type="ChEBI" id="CHEBI:50058"/>
        <dbReference type="ChEBI" id="CHEBI:57844"/>
        <dbReference type="ChEBI" id="CHEBI:58772"/>
        <dbReference type="EC" id="1.8.4.11"/>
    </reaction>
</comment>
<keyword evidence="7" id="KW-1185">Reference proteome</keyword>
<organism evidence="6 7">
    <name type="scientific">Pacificimonas flava</name>
    <dbReference type="NCBI Taxonomy" id="1234595"/>
    <lineage>
        <taxon>Bacteria</taxon>
        <taxon>Pseudomonadati</taxon>
        <taxon>Pseudomonadota</taxon>
        <taxon>Alphaproteobacteria</taxon>
        <taxon>Sphingomonadales</taxon>
        <taxon>Sphingosinicellaceae</taxon>
        <taxon>Pacificimonas</taxon>
    </lineage>
</organism>
<sequence length="180" mass="20278">MSTETAILAGGCFWCLEAVFDDLKGVSHVESGYIGGDVENPTYEQVCGKETGHAEAVKVEFDPAELTYEDLLDIFFHIHDPTTKDRQGNDVGPQYRSAIFPLSDGQRAEAQAAIERANLLWDDPVVTTIEEGKWWPGEREHQDYYARTGDTTPYCNFVVGPKVRKFREEYREKLKPGVAD</sequence>
<dbReference type="PANTHER" id="PTHR43774:SF1">
    <property type="entry name" value="PEPTIDE METHIONINE SULFOXIDE REDUCTASE MSRA 2"/>
    <property type="match status" value="1"/>
</dbReference>
<dbReference type="PATRIC" id="fig|1234595.3.peg.1306"/>
<dbReference type="EMBL" id="AMRV01000003">
    <property type="protein sequence ID" value="EMD83401.1"/>
    <property type="molecule type" value="Genomic_DNA"/>
</dbReference>
<dbReference type="EC" id="1.8.4.11" evidence="4"/>
<gene>
    <name evidence="4" type="primary">msrA</name>
    <name evidence="6" type="ORF">C725_1302</name>
</gene>
<accession>M2TNU7</accession>
<dbReference type="InterPro" id="IPR036509">
    <property type="entry name" value="Met_Sox_Rdtase_MsrA_sf"/>
</dbReference>
<dbReference type="Pfam" id="PF01625">
    <property type="entry name" value="PMSR"/>
    <property type="match status" value="1"/>
</dbReference>
<feature type="domain" description="Peptide methionine sulphoxide reductase MsrA" evidence="5">
    <location>
        <begin position="5"/>
        <end position="155"/>
    </location>
</feature>
<dbReference type="GO" id="GO:0008113">
    <property type="term" value="F:peptide-methionine (S)-S-oxide reductase activity"/>
    <property type="evidence" value="ECO:0007669"/>
    <property type="project" value="UniProtKB-UniRule"/>
</dbReference>
<dbReference type="RefSeq" id="WP_008601101.1">
    <property type="nucleotide sequence ID" value="NZ_AMRV01000003.1"/>
</dbReference>
<dbReference type="SUPFAM" id="SSF55068">
    <property type="entry name" value="Peptide methionine sulfoxide reductase"/>
    <property type="match status" value="1"/>
</dbReference>
<dbReference type="OrthoDB" id="4174719at2"/>
<evidence type="ECO:0000256" key="1">
    <source>
        <dbReference type="ARBA" id="ARBA00023002"/>
    </source>
</evidence>
<evidence type="ECO:0000259" key="5">
    <source>
        <dbReference type="Pfam" id="PF01625"/>
    </source>
</evidence>
<evidence type="ECO:0000256" key="2">
    <source>
        <dbReference type="ARBA" id="ARBA00047806"/>
    </source>
</evidence>
<comment type="similarity">
    <text evidence="4">Belongs to the MsrA Met sulfoxide reductase family.</text>
</comment>
<dbReference type="Proteomes" id="UP000011717">
    <property type="component" value="Unassembled WGS sequence"/>
</dbReference>
<comment type="caution">
    <text evidence="6">The sequence shown here is derived from an EMBL/GenBank/DDBJ whole genome shotgun (WGS) entry which is preliminary data.</text>
</comment>
<comment type="function">
    <text evidence="4">Has an important function as a repair enzyme for proteins that have been inactivated by oxidation. Catalyzes the reversible oxidation-reduction of methionine sulfoxide in proteins to methionine.</text>
</comment>
<reference evidence="6 7" key="1">
    <citation type="journal article" date="2013" name="Genome Announc.">
        <title>Draft Genome Sequence of Strain JLT2015T, Belonging to the Family Sphingomonadaceae of the Alphaproteobacteria.</title>
        <authorList>
            <person name="Tang K."/>
            <person name="Liu K."/>
            <person name="Li S."/>
            <person name="Jiao N."/>
        </authorList>
    </citation>
    <scope>NUCLEOTIDE SEQUENCE [LARGE SCALE GENOMIC DNA]</scope>
    <source>
        <strain evidence="6 7">JLT2015</strain>
    </source>
</reference>